<name>A0A8J7W840_9EURY</name>
<proteinExistence type="inferred from homology"/>
<evidence type="ECO:0000256" key="6">
    <source>
        <dbReference type="ARBA" id="ARBA00022723"/>
    </source>
</evidence>
<reference evidence="11" key="1">
    <citation type="submission" date="2014-12" db="EMBL/GenBank/DDBJ databases">
        <authorList>
            <person name="Huang H.-H."/>
            <person name="Chen S.-C."/>
            <person name="Lai M.-C."/>
        </authorList>
    </citation>
    <scope>NUCLEOTIDE SEQUENCE</scope>
    <source>
        <strain evidence="11">K1F9705b</strain>
    </source>
</reference>
<dbReference type="InterPro" id="IPR042226">
    <property type="entry name" value="eFR1_2_sf"/>
</dbReference>
<dbReference type="HAMAP" id="MF_01853">
    <property type="entry name" value="PelO"/>
    <property type="match status" value="1"/>
</dbReference>
<protein>
    <recommendedName>
        <fullName evidence="9">Protein pelota homolog</fullName>
        <ecNumber evidence="9">3.1.-.-</ecNumber>
    </recommendedName>
</protein>
<dbReference type="SUPFAM" id="SSF53137">
    <property type="entry name" value="Translational machinery components"/>
    <property type="match status" value="1"/>
</dbReference>
<dbReference type="InterPro" id="IPR004405">
    <property type="entry name" value="TF_pelota"/>
</dbReference>
<dbReference type="InterPro" id="IPR023521">
    <property type="entry name" value="Pelota_arc"/>
</dbReference>
<comment type="cofactor">
    <cofactor evidence="1 9">
        <name>a divalent metal cation</name>
        <dbReference type="ChEBI" id="CHEBI:60240"/>
    </cofactor>
</comment>
<dbReference type="Gene3D" id="3.30.420.60">
    <property type="entry name" value="eRF1 domain 2"/>
    <property type="match status" value="1"/>
</dbReference>
<dbReference type="Gene3D" id="2.30.30.870">
    <property type="entry name" value="Pelota, domain A"/>
    <property type="match status" value="1"/>
</dbReference>
<evidence type="ECO:0000256" key="2">
    <source>
        <dbReference type="ARBA" id="ARBA00004496"/>
    </source>
</evidence>
<comment type="similarity">
    <text evidence="3 9">Belongs to the eukaryotic release factor 1 family. Pelota subfamily.</text>
</comment>
<dbReference type="InterPro" id="IPR038069">
    <property type="entry name" value="Pelota/DOM34_N"/>
</dbReference>
<dbReference type="GO" id="GO:0071025">
    <property type="term" value="P:RNA surveillance"/>
    <property type="evidence" value="ECO:0007669"/>
    <property type="project" value="InterPro"/>
</dbReference>
<dbReference type="GO" id="GO:0070651">
    <property type="term" value="P:nonfunctional rRNA decay"/>
    <property type="evidence" value="ECO:0007669"/>
    <property type="project" value="TreeGrafter"/>
</dbReference>
<dbReference type="PANTHER" id="PTHR10853">
    <property type="entry name" value="PELOTA"/>
    <property type="match status" value="1"/>
</dbReference>
<dbReference type="NCBIfam" id="TIGR00111">
    <property type="entry name" value="pelota"/>
    <property type="match status" value="1"/>
</dbReference>
<dbReference type="Gene3D" id="3.30.1330.30">
    <property type="match status" value="1"/>
</dbReference>
<dbReference type="AlphaFoldDB" id="A0A8J7W840"/>
<dbReference type="Pfam" id="PF26356">
    <property type="entry name" value="Pelota_N"/>
    <property type="match status" value="1"/>
</dbReference>
<evidence type="ECO:0000256" key="9">
    <source>
        <dbReference type="HAMAP-Rule" id="MF_01853"/>
    </source>
</evidence>
<dbReference type="InterPro" id="IPR029064">
    <property type="entry name" value="Ribosomal_eL30-like_sf"/>
</dbReference>
<evidence type="ECO:0000313" key="11">
    <source>
        <dbReference type="EMBL" id="MBR1368385.1"/>
    </source>
</evidence>
<dbReference type="SUPFAM" id="SSF55315">
    <property type="entry name" value="L30e-like"/>
    <property type="match status" value="1"/>
</dbReference>
<dbReference type="SUPFAM" id="SSF159065">
    <property type="entry name" value="Dom34/Pelota N-terminal domain-like"/>
    <property type="match status" value="1"/>
</dbReference>
<dbReference type="PANTHER" id="PTHR10853:SF0">
    <property type="entry name" value="PROTEIN PELOTA HOMOLOG"/>
    <property type="match status" value="1"/>
</dbReference>
<keyword evidence="7 9" id="KW-0255">Endonuclease</keyword>
<dbReference type="GO" id="GO:0046872">
    <property type="term" value="F:metal ion binding"/>
    <property type="evidence" value="ECO:0007669"/>
    <property type="project" value="UniProtKB-UniRule"/>
</dbReference>
<comment type="domain">
    <text evidence="9">The N-terminal domain has the RNA-binding Sm fold. It harbors the endoribonuclease activity.</text>
</comment>
<evidence type="ECO:0000256" key="3">
    <source>
        <dbReference type="ARBA" id="ARBA00009504"/>
    </source>
</evidence>
<dbReference type="InterPro" id="IPR005142">
    <property type="entry name" value="eRF1_3"/>
</dbReference>
<feature type="domain" description="eRF1/Pelota-like N-terminal" evidence="10">
    <location>
        <begin position="1"/>
        <end position="126"/>
    </location>
</feature>
<dbReference type="GO" id="GO:0004519">
    <property type="term" value="F:endonuclease activity"/>
    <property type="evidence" value="ECO:0007669"/>
    <property type="project" value="UniProtKB-UniRule"/>
</dbReference>
<keyword evidence="4 9" id="KW-0963">Cytoplasm</keyword>
<evidence type="ECO:0000259" key="10">
    <source>
        <dbReference type="SMART" id="SM01194"/>
    </source>
</evidence>
<dbReference type="InterPro" id="IPR058547">
    <property type="entry name" value="Pelota_N"/>
</dbReference>
<dbReference type="GO" id="GO:0032790">
    <property type="term" value="P:ribosome disassembly"/>
    <property type="evidence" value="ECO:0007669"/>
    <property type="project" value="TreeGrafter"/>
</dbReference>
<dbReference type="EC" id="3.1.-.-" evidence="9"/>
<dbReference type="GO" id="GO:0005737">
    <property type="term" value="C:cytoplasm"/>
    <property type="evidence" value="ECO:0007669"/>
    <property type="project" value="UniProtKB-SubCell"/>
</dbReference>
<dbReference type="GO" id="GO:0016787">
    <property type="term" value="F:hydrolase activity"/>
    <property type="evidence" value="ECO:0007669"/>
    <property type="project" value="UniProtKB-KW"/>
</dbReference>
<gene>
    <name evidence="9" type="primary">pelA</name>
    <name evidence="11" type="ORF">RJ53_02270</name>
</gene>
<comment type="caution">
    <text evidence="11">The sequence shown here is derived from an EMBL/GenBank/DDBJ whole genome shotgun (WGS) entry which is preliminary data.</text>
</comment>
<evidence type="ECO:0000313" key="12">
    <source>
        <dbReference type="Proteomes" id="UP000730161"/>
    </source>
</evidence>
<keyword evidence="12" id="KW-1185">Reference proteome</keyword>
<dbReference type="GO" id="GO:0070481">
    <property type="term" value="P:nuclear-transcribed mRNA catabolic process, non-stop decay"/>
    <property type="evidence" value="ECO:0007669"/>
    <property type="project" value="InterPro"/>
</dbReference>
<keyword evidence="5 9" id="KW-0540">Nuclease</keyword>
<comment type="subunit">
    <text evidence="9">Monomer.</text>
</comment>
<dbReference type="GO" id="GO:0070966">
    <property type="term" value="P:nuclear-transcribed mRNA catabolic process, no-go decay"/>
    <property type="evidence" value="ECO:0007669"/>
    <property type="project" value="InterPro"/>
</dbReference>
<dbReference type="RefSeq" id="WP_211529995.1">
    <property type="nucleotide sequence ID" value="NZ_JWHL01000002.1"/>
</dbReference>
<organism evidence="11 12">
    <name type="scientific">Methanocalculus chunghsingensis</name>
    <dbReference type="NCBI Taxonomy" id="156457"/>
    <lineage>
        <taxon>Archaea</taxon>
        <taxon>Methanobacteriati</taxon>
        <taxon>Methanobacteriota</taxon>
        <taxon>Stenosarchaea group</taxon>
        <taxon>Methanomicrobia</taxon>
        <taxon>Methanomicrobiales</taxon>
        <taxon>Methanocalculaceae</taxon>
        <taxon>Methanocalculus</taxon>
    </lineage>
</organism>
<dbReference type="InterPro" id="IPR005140">
    <property type="entry name" value="eRF1_Pelota-like_N"/>
</dbReference>
<comment type="function">
    <text evidence="9">May function in recognizing stalled ribosomes, interact with stem-loop structures in stalled mRNA molecules, and effect endonucleolytic cleavage of the mRNA. May play a role in the release non-functional ribosomes and degradation of damaged mRNAs. Has endoribonuclease activity.</text>
</comment>
<comment type="subcellular location">
    <subcellularLocation>
        <location evidence="2 9">Cytoplasm</location>
    </subcellularLocation>
</comment>
<dbReference type="Pfam" id="PF03465">
    <property type="entry name" value="eRF1_3"/>
    <property type="match status" value="1"/>
</dbReference>
<dbReference type="Proteomes" id="UP000730161">
    <property type="component" value="Unassembled WGS sequence"/>
</dbReference>
<evidence type="ECO:0000256" key="1">
    <source>
        <dbReference type="ARBA" id="ARBA00001968"/>
    </source>
</evidence>
<dbReference type="OrthoDB" id="31300at2157"/>
<dbReference type="EMBL" id="JWHL01000002">
    <property type="protein sequence ID" value="MBR1368385.1"/>
    <property type="molecule type" value="Genomic_DNA"/>
</dbReference>
<dbReference type="SMART" id="SM01194">
    <property type="entry name" value="eRF1_1"/>
    <property type="match status" value="1"/>
</dbReference>
<sequence>MKAVYCDLKRNVGEIKLHPESLDDLWHLSHLIEAGDRVYATTLRTVEQSSDKIRPDKVEKRPVRLGIEVERVEFVPESRRLRVAGIIRDGPDPGLHHSFSIETGYEISVIRRWRGTDLERIDRAVKASLYDAVHIIAVEEGEAEICRVRQYGPERITTITGGSGKTRGENTRQTLFKEILHFLTSVTGPIVIAGPGFIKEECVAYIRSNAPDLASRIMVVDTQRSGYGAIQQAIGDGVLEKVAEDLQLAAEVRAVDEIFKRVARSDPVTYGIDDVKRAVSFGAAEQLIVSDTAVRTPEVARIMEEAESMQASIIVLSTEFEPGKRVEGLGGIAALLRYAID</sequence>
<evidence type="ECO:0000256" key="4">
    <source>
        <dbReference type="ARBA" id="ARBA00022490"/>
    </source>
</evidence>
<evidence type="ECO:0000256" key="7">
    <source>
        <dbReference type="ARBA" id="ARBA00022759"/>
    </source>
</evidence>
<evidence type="ECO:0000256" key="5">
    <source>
        <dbReference type="ARBA" id="ARBA00022722"/>
    </source>
</evidence>
<evidence type="ECO:0000256" key="8">
    <source>
        <dbReference type="ARBA" id="ARBA00022801"/>
    </source>
</evidence>
<keyword evidence="8 9" id="KW-0378">Hydrolase</keyword>
<keyword evidence="6 9" id="KW-0479">Metal-binding</keyword>
<accession>A0A8J7W840</accession>